<name>A0ABX0VF13_9HYPH</name>
<gene>
    <name evidence="2" type="ORF">HB375_17715</name>
</gene>
<sequence length="151" mass="16314">MSRTGTNSDAGLTLLEVLVVMAILSLASIIIAVSLPQANERSKLAHMESQILGVLADAQAGARRSASVRRVVFELDERRFKIDGEPMWHPIPEGVDLSIVSAQELGTSRRAVVMFLSDGTSSGAEFSLVSGVYAIKHRVDWLSGRVRNAPQ</sequence>
<keyword evidence="1" id="KW-0812">Transmembrane</keyword>
<reference evidence="2 3" key="1">
    <citation type="submission" date="2020-03" db="EMBL/GenBank/DDBJ databases">
        <title>The genome sequence of Microvirga sp. c23x22.</title>
        <authorList>
            <person name="Zhang X."/>
        </authorList>
    </citation>
    <scope>NUCLEOTIDE SEQUENCE [LARGE SCALE GENOMIC DNA]</scope>
    <source>
        <strain evidence="3">c23x22</strain>
    </source>
</reference>
<dbReference type="SUPFAM" id="SSF54523">
    <property type="entry name" value="Pili subunits"/>
    <property type="match status" value="1"/>
</dbReference>
<dbReference type="Pfam" id="PF07963">
    <property type="entry name" value="N_methyl"/>
    <property type="match status" value="1"/>
</dbReference>
<keyword evidence="1" id="KW-1133">Transmembrane helix</keyword>
<proteinExistence type="predicted"/>
<dbReference type="PROSITE" id="PS00409">
    <property type="entry name" value="PROKAR_NTER_METHYL"/>
    <property type="match status" value="1"/>
</dbReference>
<feature type="transmembrane region" description="Helical" evidence="1">
    <location>
        <begin position="12"/>
        <end position="35"/>
    </location>
</feature>
<evidence type="ECO:0000313" key="3">
    <source>
        <dbReference type="Proteomes" id="UP000707352"/>
    </source>
</evidence>
<dbReference type="Proteomes" id="UP000707352">
    <property type="component" value="Unassembled WGS sequence"/>
</dbReference>
<dbReference type="InterPro" id="IPR012902">
    <property type="entry name" value="N_methyl_site"/>
</dbReference>
<dbReference type="NCBIfam" id="TIGR02532">
    <property type="entry name" value="IV_pilin_GFxxxE"/>
    <property type="match status" value="1"/>
</dbReference>
<protein>
    <submittedName>
        <fullName evidence="2">Prepilin-type N-terminal cleavage/methylation domain-containing protein</fullName>
    </submittedName>
</protein>
<comment type="caution">
    <text evidence="2">The sequence shown here is derived from an EMBL/GenBank/DDBJ whole genome shotgun (WGS) entry which is preliminary data.</text>
</comment>
<evidence type="ECO:0000313" key="2">
    <source>
        <dbReference type="EMBL" id="NIX78434.1"/>
    </source>
</evidence>
<keyword evidence="3" id="KW-1185">Reference proteome</keyword>
<dbReference type="RefSeq" id="WP_167674433.1">
    <property type="nucleotide sequence ID" value="NZ_JAATJS010000009.1"/>
</dbReference>
<dbReference type="EMBL" id="JAATJS010000009">
    <property type="protein sequence ID" value="NIX78434.1"/>
    <property type="molecule type" value="Genomic_DNA"/>
</dbReference>
<organism evidence="2 3">
    <name type="scientific">Microvirga terricola</name>
    <dbReference type="NCBI Taxonomy" id="2719797"/>
    <lineage>
        <taxon>Bacteria</taxon>
        <taxon>Pseudomonadati</taxon>
        <taxon>Pseudomonadota</taxon>
        <taxon>Alphaproteobacteria</taxon>
        <taxon>Hyphomicrobiales</taxon>
        <taxon>Methylobacteriaceae</taxon>
        <taxon>Microvirga</taxon>
    </lineage>
</organism>
<accession>A0ABX0VF13</accession>
<dbReference type="InterPro" id="IPR045584">
    <property type="entry name" value="Pilin-like"/>
</dbReference>
<keyword evidence="1" id="KW-0472">Membrane</keyword>
<evidence type="ECO:0000256" key="1">
    <source>
        <dbReference type="SAM" id="Phobius"/>
    </source>
</evidence>